<accession>K1WV48</accession>
<feature type="region of interest" description="Disordered" evidence="1">
    <location>
        <begin position="1"/>
        <end position="55"/>
    </location>
</feature>
<name>K1WV48_TRIAC</name>
<evidence type="ECO:0000313" key="3">
    <source>
        <dbReference type="Proteomes" id="UP000006757"/>
    </source>
</evidence>
<reference evidence="2 3" key="1">
    <citation type="journal article" date="2012" name="Eukaryot. Cell">
        <title>Genome sequence of the Trichosporon asahii environmental strain CBS 8904.</title>
        <authorList>
            <person name="Yang R.Y."/>
            <person name="Li H.T."/>
            <person name="Zhu H."/>
            <person name="Zhou G.P."/>
            <person name="Wang M."/>
            <person name="Wang L."/>
        </authorList>
    </citation>
    <scope>NUCLEOTIDE SEQUENCE [LARGE SCALE GENOMIC DNA]</scope>
    <source>
        <strain evidence="2 3">CBS 8904</strain>
    </source>
</reference>
<dbReference type="AlphaFoldDB" id="K1WV48"/>
<gene>
    <name evidence="2" type="ORF">A1Q2_01027</name>
</gene>
<keyword evidence="3" id="KW-1185">Reference proteome</keyword>
<dbReference type="Proteomes" id="UP000006757">
    <property type="component" value="Unassembled WGS sequence"/>
</dbReference>
<protein>
    <submittedName>
        <fullName evidence="2">Uncharacterized protein</fullName>
    </submittedName>
</protein>
<comment type="caution">
    <text evidence="2">The sequence shown here is derived from an EMBL/GenBank/DDBJ whole genome shotgun (WGS) entry which is preliminary data.</text>
</comment>
<proteinExistence type="predicted"/>
<dbReference type="InParanoid" id="K1WV48"/>
<sequence length="202" mass="21459">MDDPALDAEAPSGVDAPGAEGSASTTVVAAGDAALDEPAAAGDSAHAAPTDVGPSPIATPMAAASLETEAAYFWCTARTGQEYMFAEEMSVLDLLAFDTLMRLLDMARPFQDRLKMEGQMENPGLSVEGLLDLNALLDRFGGTPAAWQLLKESATAYYLYLTMAAMDGPGFAENWIRLSKTLEKPYILEQLIEVLASDAYVV</sequence>
<evidence type="ECO:0000256" key="1">
    <source>
        <dbReference type="SAM" id="MobiDB-lite"/>
    </source>
</evidence>
<dbReference type="HOGENOM" id="CLU_1355515_0_0_1"/>
<evidence type="ECO:0000313" key="2">
    <source>
        <dbReference type="EMBL" id="EKD04689.1"/>
    </source>
</evidence>
<feature type="compositionally biased region" description="Low complexity" evidence="1">
    <location>
        <begin position="29"/>
        <end position="48"/>
    </location>
</feature>
<organism evidence="2 3">
    <name type="scientific">Trichosporon asahii var. asahii (strain CBS 8904)</name>
    <name type="common">Yeast</name>
    <dbReference type="NCBI Taxonomy" id="1220162"/>
    <lineage>
        <taxon>Eukaryota</taxon>
        <taxon>Fungi</taxon>
        <taxon>Dikarya</taxon>
        <taxon>Basidiomycota</taxon>
        <taxon>Agaricomycotina</taxon>
        <taxon>Tremellomycetes</taxon>
        <taxon>Trichosporonales</taxon>
        <taxon>Trichosporonaceae</taxon>
        <taxon>Trichosporon</taxon>
    </lineage>
</organism>
<dbReference type="EMBL" id="AMBO01000192">
    <property type="protein sequence ID" value="EKD04689.1"/>
    <property type="molecule type" value="Genomic_DNA"/>
</dbReference>